<name>A0ABR2KTC7_9EUKA</name>
<dbReference type="SUPFAM" id="SSF81901">
    <property type="entry name" value="HCP-like"/>
    <property type="match status" value="2"/>
</dbReference>
<accession>A0ABR2KTC7</accession>
<dbReference type="EMBL" id="JAPFFF010000003">
    <property type="protein sequence ID" value="KAK8894353.1"/>
    <property type="molecule type" value="Genomic_DNA"/>
</dbReference>
<dbReference type="SMART" id="SM00671">
    <property type="entry name" value="SEL1"/>
    <property type="match status" value="4"/>
</dbReference>
<dbReference type="Pfam" id="PF08238">
    <property type="entry name" value="Sel1"/>
    <property type="match status" value="4"/>
</dbReference>
<dbReference type="InterPro" id="IPR006597">
    <property type="entry name" value="Sel1-like"/>
</dbReference>
<protein>
    <recommendedName>
        <fullName evidence="5">Protein kinase domain-containing protein</fullName>
    </recommendedName>
</protein>
<dbReference type="PANTHER" id="PTHR11102:SF147">
    <property type="entry name" value="SEL1L ADAPTOR SUBUNIT OF ERAD E3 UBIQUITIN LIGASE"/>
    <property type="match status" value="1"/>
</dbReference>
<comment type="caution">
    <text evidence="3">The sequence shown here is derived from an EMBL/GenBank/DDBJ whole genome shotgun (WGS) entry which is preliminary data.</text>
</comment>
<dbReference type="InterPro" id="IPR019734">
    <property type="entry name" value="TPR_rpt"/>
</dbReference>
<dbReference type="InterPro" id="IPR011990">
    <property type="entry name" value="TPR-like_helical_dom_sf"/>
</dbReference>
<dbReference type="Proteomes" id="UP001470230">
    <property type="component" value="Unassembled WGS sequence"/>
</dbReference>
<evidence type="ECO:0000313" key="4">
    <source>
        <dbReference type="Proteomes" id="UP001470230"/>
    </source>
</evidence>
<evidence type="ECO:0008006" key="5">
    <source>
        <dbReference type="Google" id="ProtNLM"/>
    </source>
</evidence>
<keyword evidence="2" id="KW-0802">TPR repeat</keyword>
<organism evidence="3 4">
    <name type="scientific">Tritrichomonas musculus</name>
    <dbReference type="NCBI Taxonomy" id="1915356"/>
    <lineage>
        <taxon>Eukaryota</taxon>
        <taxon>Metamonada</taxon>
        <taxon>Parabasalia</taxon>
        <taxon>Tritrichomonadida</taxon>
        <taxon>Tritrichomonadidae</taxon>
        <taxon>Tritrichomonas</taxon>
    </lineage>
</organism>
<gene>
    <name evidence="3" type="ORF">M9Y10_022788</name>
</gene>
<dbReference type="Pfam" id="PF13181">
    <property type="entry name" value="TPR_8"/>
    <property type="match status" value="1"/>
</dbReference>
<dbReference type="InterPro" id="IPR011009">
    <property type="entry name" value="Kinase-like_dom_sf"/>
</dbReference>
<dbReference type="PROSITE" id="PS50005">
    <property type="entry name" value="TPR"/>
    <property type="match status" value="1"/>
</dbReference>
<evidence type="ECO:0000256" key="2">
    <source>
        <dbReference type="PROSITE-ProRule" id="PRU00339"/>
    </source>
</evidence>
<dbReference type="Gene3D" id="1.25.40.10">
    <property type="entry name" value="Tetratricopeptide repeat domain"/>
    <property type="match status" value="3"/>
</dbReference>
<comment type="similarity">
    <text evidence="1">Belongs to the sel-1 family.</text>
</comment>
<dbReference type="PANTHER" id="PTHR11102">
    <property type="entry name" value="SEL-1-LIKE PROTEIN"/>
    <property type="match status" value="1"/>
</dbReference>
<keyword evidence="4" id="KW-1185">Reference proteome</keyword>
<dbReference type="InterPro" id="IPR050767">
    <property type="entry name" value="Sel1_AlgK"/>
</dbReference>
<sequence length="424" mass="49863">MKKGTDSLEEEELQTKDFTDQAVAPEINKTYKSDVYSLGYIIHFILYGKPPKKDDDNDEMVTNEDFIFKSSLNLDPTKRPNIFEMMNIFYSTFLSEIILEYQKHHLLSLAIQKDPQTQFNLGFIYQEGRYVVRDINKAMHYYSLAADQNYQKAQCVLAIHYYTLAANQNFPKAQFELGLLYYTGEKKKQDIKKATYYIILASNNNFKDAYYFHAFLLHEGIFVKKDIQQAIHYYKEASSFNNQYSKNNLGIIYKHEGNVGKAIVYFEEAIRQENDYLSMYNLSHIYIYIIDTTNKQEYLDKSIKLLIQLMNKFEPSFTLLQIAFLLRFDLNIEQIKQELVQRTDLTIYSINKLLDGIDQALLDFDILYETFQSKDYLYNFLMRPILSSEIGKQNVSPPKYPKAKDLSSEFYKGFGDDLYSESLK</sequence>
<proteinExistence type="inferred from homology"/>
<dbReference type="SUPFAM" id="SSF56112">
    <property type="entry name" value="Protein kinase-like (PK-like)"/>
    <property type="match status" value="1"/>
</dbReference>
<evidence type="ECO:0000313" key="3">
    <source>
        <dbReference type="EMBL" id="KAK8894353.1"/>
    </source>
</evidence>
<dbReference type="Gene3D" id="1.10.510.10">
    <property type="entry name" value="Transferase(Phosphotransferase) domain 1"/>
    <property type="match status" value="1"/>
</dbReference>
<evidence type="ECO:0000256" key="1">
    <source>
        <dbReference type="ARBA" id="ARBA00038101"/>
    </source>
</evidence>
<reference evidence="3 4" key="1">
    <citation type="submission" date="2024-04" db="EMBL/GenBank/DDBJ databases">
        <title>Tritrichomonas musculus Genome.</title>
        <authorList>
            <person name="Alves-Ferreira E."/>
            <person name="Grigg M."/>
            <person name="Lorenzi H."/>
            <person name="Galac M."/>
        </authorList>
    </citation>
    <scope>NUCLEOTIDE SEQUENCE [LARGE SCALE GENOMIC DNA]</scope>
    <source>
        <strain evidence="3 4">EAF2021</strain>
    </source>
</reference>
<feature type="repeat" description="TPR" evidence="2">
    <location>
        <begin position="243"/>
        <end position="276"/>
    </location>
</feature>